<dbReference type="PANTHER" id="PTHR10543:SF24">
    <property type="entry name" value="CAROTENOID ISOMEROOXYGENASE"/>
    <property type="match status" value="1"/>
</dbReference>
<reference evidence="7" key="2">
    <citation type="submission" date="2020-05" db="UniProtKB">
        <authorList>
            <consortium name="EnsemblMetazoa"/>
        </authorList>
    </citation>
    <scope>IDENTIFICATION</scope>
    <source>
        <strain evidence="7">wikel</strain>
    </source>
</reference>
<keyword evidence="8" id="KW-1185">Reference proteome</keyword>
<reference evidence="6 8" key="1">
    <citation type="submission" date="2008-03" db="EMBL/GenBank/DDBJ databases">
        <title>Annotation of Ixodes scapularis.</title>
        <authorList>
            <consortium name="Ixodes scapularis Genome Project Consortium"/>
            <person name="Caler E."/>
            <person name="Hannick L.I."/>
            <person name="Bidwell S."/>
            <person name="Joardar V."/>
            <person name="Thiagarajan M."/>
            <person name="Amedeo P."/>
            <person name="Galinsky K.J."/>
            <person name="Schobel S."/>
            <person name="Inman J."/>
            <person name="Hostetler J."/>
            <person name="Miller J."/>
            <person name="Hammond M."/>
            <person name="Megy K."/>
            <person name="Lawson D."/>
            <person name="Kodira C."/>
            <person name="Sutton G."/>
            <person name="Meyer J."/>
            <person name="Hill C.A."/>
            <person name="Birren B."/>
            <person name="Nene V."/>
            <person name="Collins F."/>
            <person name="Alarcon-Chaidez F."/>
            <person name="Wikel S."/>
            <person name="Strausberg R."/>
        </authorList>
    </citation>
    <scope>NUCLEOTIDE SEQUENCE [LARGE SCALE GENOMIC DNA]</scope>
    <source>
        <strain evidence="8">Wikel</strain>
        <strain evidence="6">Wikel colony</strain>
    </source>
</reference>
<organism>
    <name type="scientific">Ixodes scapularis</name>
    <name type="common">Black-legged tick</name>
    <name type="synonym">Deer tick</name>
    <dbReference type="NCBI Taxonomy" id="6945"/>
    <lineage>
        <taxon>Eukaryota</taxon>
        <taxon>Metazoa</taxon>
        <taxon>Ecdysozoa</taxon>
        <taxon>Arthropoda</taxon>
        <taxon>Chelicerata</taxon>
        <taxon>Arachnida</taxon>
        <taxon>Acari</taxon>
        <taxon>Parasitiformes</taxon>
        <taxon>Ixodida</taxon>
        <taxon>Ixodoidea</taxon>
        <taxon>Ixodidae</taxon>
        <taxon>Ixodinae</taxon>
        <taxon>Ixodes</taxon>
    </lineage>
</organism>
<evidence type="ECO:0000256" key="4">
    <source>
        <dbReference type="ARBA" id="ARBA00023004"/>
    </source>
</evidence>
<dbReference type="EnsemblMetazoa" id="ISCW021870-RA">
    <property type="protein sequence ID" value="ISCW021870-PA"/>
    <property type="gene ID" value="ISCW021870"/>
</dbReference>
<gene>
    <name evidence="7" type="primary">8036943</name>
    <name evidence="6" type="ORF">IscW_ISCW021870</name>
</gene>
<name>B7Q7A3_IXOSC</name>
<feature type="binding site" evidence="5">
    <location>
        <position position="319"/>
    </location>
    <ligand>
        <name>Fe cation</name>
        <dbReference type="ChEBI" id="CHEBI:24875"/>
        <note>catalytic</note>
    </ligand>
</feature>
<evidence type="ECO:0000256" key="2">
    <source>
        <dbReference type="ARBA" id="ARBA00022723"/>
    </source>
</evidence>
<dbReference type="OrthoDB" id="1069523at2759"/>
<dbReference type="EMBL" id="ABJB010985394">
    <property type="status" value="NOT_ANNOTATED_CDS"/>
    <property type="molecule type" value="Genomic_DNA"/>
</dbReference>
<evidence type="ECO:0000313" key="7">
    <source>
        <dbReference type="EnsemblMetazoa" id="ISCW021870-PA"/>
    </source>
</evidence>
<dbReference type="VEuPathDB" id="VectorBase:ISCP_015266"/>
<feature type="binding site" evidence="5">
    <location>
        <position position="248"/>
    </location>
    <ligand>
        <name>Fe cation</name>
        <dbReference type="ChEBI" id="CHEBI:24875"/>
        <note>catalytic</note>
    </ligand>
</feature>
<dbReference type="PANTHER" id="PTHR10543">
    <property type="entry name" value="BETA-CAROTENE DIOXYGENASE"/>
    <property type="match status" value="1"/>
</dbReference>
<keyword evidence="3 6" id="KW-0560">Oxidoreductase</keyword>
<feature type="binding site" evidence="5">
    <location>
        <position position="508"/>
    </location>
    <ligand>
        <name>Fe cation</name>
        <dbReference type="ChEBI" id="CHEBI:24875"/>
        <note>catalytic</note>
    </ligand>
</feature>
<accession>B7Q7A3</accession>
<dbReference type="STRING" id="6945.B7Q7A3"/>
<evidence type="ECO:0000256" key="3">
    <source>
        <dbReference type="ARBA" id="ARBA00023002"/>
    </source>
</evidence>
<evidence type="ECO:0000313" key="8">
    <source>
        <dbReference type="Proteomes" id="UP000001555"/>
    </source>
</evidence>
<dbReference type="FunCoup" id="B7Q7A3">
    <property type="interactions" value="2"/>
</dbReference>
<dbReference type="Pfam" id="PF03055">
    <property type="entry name" value="RPE65"/>
    <property type="match status" value="1"/>
</dbReference>
<dbReference type="InterPro" id="IPR004294">
    <property type="entry name" value="Carotenoid_Oase"/>
</dbReference>
<evidence type="ECO:0000313" key="6">
    <source>
        <dbReference type="EMBL" id="EEC14725.1"/>
    </source>
</evidence>
<dbReference type="PaxDb" id="6945-B7Q7A3"/>
<keyword evidence="2 5" id="KW-0479">Metal-binding</keyword>
<dbReference type="Proteomes" id="UP000001555">
    <property type="component" value="Unassembled WGS sequence"/>
</dbReference>
<dbReference type="GO" id="GO:0046872">
    <property type="term" value="F:metal ion binding"/>
    <property type="evidence" value="ECO:0007669"/>
    <property type="project" value="UniProtKB-KW"/>
</dbReference>
<dbReference type="EC" id="1.14.99.36" evidence="6"/>
<feature type="binding site" evidence="5">
    <location>
        <position position="186"/>
    </location>
    <ligand>
        <name>Fe cation</name>
        <dbReference type="ChEBI" id="CHEBI:24875"/>
        <note>catalytic</note>
    </ligand>
</feature>
<dbReference type="HOGENOM" id="CLU_016472_1_1_1"/>
<dbReference type="InParanoid" id="B7Q7A3"/>
<dbReference type="KEGG" id="isc:8036943"/>
<dbReference type="GO" id="GO:0016121">
    <property type="term" value="P:carotene catabolic process"/>
    <property type="evidence" value="ECO:0000318"/>
    <property type="project" value="GO_Central"/>
</dbReference>
<proteinExistence type="inferred from homology"/>
<keyword evidence="6" id="KW-0223">Dioxygenase</keyword>
<keyword evidence="4 5" id="KW-0408">Iron</keyword>
<dbReference type="AlphaFoldDB" id="B7Q7A3"/>
<dbReference type="EMBL" id="DS873409">
    <property type="protein sequence ID" value="EEC14725.1"/>
    <property type="molecule type" value="Genomic_DNA"/>
</dbReference>
<evidence type="ECO:0000256" key="1">
    <source>
        <dbReference type="ARBA" id="ARBA00006787"/>
    </source>
</evidence>
<evidence type="ECO:0000256" key="5">
    <source>
        <dbReference type="PIRSR" id="PIRSR604294-1"/>
    </source>
</evidence>
<comment type="cofactor">
    <cofactor evidence="5">
        <name>Fe(2+)</name>
        <dbReference type="ChEBI" id="CHEBI:29033"/>
    </cofactor>
    <text evidence="5">Binds 1 Fe(2+) ion per subunit.</text>
</comment>
<sequence length="514" mass="57489">MEGDADQTGAKDSPWLLTDLYGRSCLEEVEEPLRGRVTGVFPSWLRGRLLRNGPGLNFVGPDRYQHAFDGLSLLRQFSVDSGEVSYRNRFLRSQAYVRNRKANRIVVAEFGTAAHPDPCAGVFERLASVFTPTMTDNAVVSVMPIGDEFYAMTETPYVHRVDPATLETLSHEDLSKVVAVHTITAHPLVDPEDGSTFNVGTQMGSRPAFVLIRFPPSVECPDGSTSLREGKVVGRIPMQSRFFPSYIHSFAMTENWLVVLEQSLVVSILKLFLAKAVGTSYGDTLSFDPSKKTRFHVMDKRTGELFPVVFEAASFFTFHHVNAYERDREIVVDLCAFHDDAVIRNLRFAHSRPKKNDELASVHRFVLPLDPAVKSPAPVESRVLSAELDGLALRAELPRINDRFIGKPYRFAYLVGHSDGLAEEWFVSKLNVESGHWARWKKPGWVPSEPVFVPRPGATDEDDGVVVFSLLDAKDENKLSFVALDGRSFEEIARAEFETPSANPADFHGWFVPE</sequence>
<dbReference type="VEuPathDB" id="VectorBase:ISCW021870"/>
<protein>
    <submittedName>
        <fullName evidence="6 7">Beta-carotene dioxygenase, putative</fullName>
        <ecNumber evidence="6">1.14.99.36</ecNumber>
    </submittedName>
</protein>
<comment type="similarity">
    <text evidence="1">Belongs to the carotenoid oxygenase family.</text>
</comment>
<dbReference type="VEuPathDB" id="VectorBase:ISCI021870"/>
<dbReference type="GO" id="GO:0042574">
    <property type="term" value="P:retinal metabolic process"/>
    <property type="evidence" value="ECO:0000318"/>
    <property type="project" value="GO_Central"/>
</dbReference>
<dbReference type="GO" id="GO:0003834">
    <property type="term" value="F:beta-carotene 15,15'-dioxygenase activity"/>
    <property type="evidence" value="ECO:0000318"/>
    <property type="project" value="GO_Central"/>
</dbReference>
<dbReference type="GO" id="GO:0010436">
    <property type="term" value="F:carotenoid dioxygenase activity"/>
    <property type="evidence" value="ECO:0000318"/>
    <property type="project" value="GO_Central"/>
</dbReference>